<reference evidence="2 3" key="1">
    <citation type="journal article" date="2018" name="bioRxiv">
        <title>Evidence of independent acquisition and adaption of ultra-small bacteria to human hosts across the highly diverse yet reduced genomes of the phylum Saccharibacteria.</title>
        <authorList>
            <person name="McLean J.S."/>
            <person name="Bor B."/>
            <person name="To T.T."/>
            <person name="Liu Q."/>
            <person name="Kearns K.A."/>
            <person name="Solden L.M."/>
            <person name="Wrighton K.C."/>
            <person name="He X."/>
            <person name="Shi W."/>
        </authorList>
    </citation>
    <scope>NUCLEOTIDE SEQUENCE [LARGE SCALE GENOMIC DNA]</scope>
    <source>
        <strain evidence="2 3">TM7_G3_2_Rum_HOT_351B</strain>
    </source>
</reference>
<keyword evidence="3" id="KW-1185">Reference proteome</keyword>
<protein>
    <recommendedName>
        <fullName evidence="4">Phage protein</fullName>
    </recommendedName>
</protein>
<name>A0ABY0FMC6_9BACT</name>
<reference evidence="2 3" key="2">
    <citation type="journal article" date="2020" name="Cell Rep.">
        <title>Acquisition and Adaptation of Ultra-small Parasitic Reduced Genome Bacteria to Mammalian Hosts.</title>
        <authorList>
            <person name="McLean J.S."/>
            <person name="Bor B."/>
            <person name="Kerns K.A."/>
            <person name="Liu Q."/>
            <person name="To T.T."/>
            <person name="Solden L."/>
            <person name="Hendrickson E.L."/>
            <person name="Wrighton K."/>
            <person name="Shi W."/>
            <person name="He X."/>
        </authorList>
    </citation>
    <scope>NUCLEOTIDE SEQUENCE [LARGE SCALE GENOMIC DNA]</scope>
    <source>
        <strain evidence="2 3">TM7_G3_2_Rum_HOT_351B</strain>
    </source>
</reference>
<dbReference type="Proteomes" id="UP001191019">
    <property type="component" value="Unassembled WGS sequence"/>
</dbReference>
<accession>A0ABY0FMC6</accession>
<evidence type="ECO:0008006" key="4">
    <source>
        <dbReference type="Google" id="ProtNLM"/>
    </source>
</evidence>
<dbReference type="RefSeq" id="WP_129734519.1">
    <property type="nucleotide sequence ID" value="NZ_PRLM01000002.1"/>
</dbReference>
<feature type="coiled-coil region" evidence="1">
    <location>
        <begin position="2"/>
        <end position="29"/>
    </location>
</feature>
<keyword evidence="1" id="KW-0175">Coiled coil</keyword>
<dbReference type="EMBL" id="PRLM01000002">
    <property type="protein sequence ID" value="RYC74920.1"/>
    <property type="molecule type" value="Genomic_DNA"/>
</dbReference>
<sequence length="98" mass="11202">MAIKLEDAVAVVQKEIRKWREEYESVANEDGQDHPIMVEGETSAGYFCQLMVNPQEVAKIFVDYDYALYRVLGEDAPDAMWDDLGRKFGLEHVCSVDL</sequence>
<evidence type="ECO:0000313" key="2">
    <source>
        <dbReference type="EMBL" id="RYC74920.1"/>
    </source>
</evidence>
<evidence type="ECO:0000313" key="3">
    <source>
        <dbReference type="Proteomes" id="UP001191019"/>
    </source>
</evidence>
<gene>
    <name evidence="2" type="ORF">G3RUM_00195</name>
</gene>
<organism evidence="2 3">
    <name type="scientific">Candidatus Nanosyncoccus alces</name>
    <dbReference type="NCBI Taxonomy" id="2171997"/>
    <lineage>
        <taxon>Bacteria</taxon>
        <taxon>Candidatus Saccharimonadota</taxon>
        <taxon>Candidatus Nanosyncoccalia</taxon>
        <taxon>Candidatus Nanosyncoccales</taxon>
        <taxon>Candidatus Nanosyncoccaceae</taxon>
        <taxon>Candidatus Nanosyncoccus</taxon>
    </lineage>
</organism>
<comment type="caution">
    <text evidence="2">The sequence shown here is derived from an EMBL/GenBank/DDBJ whole genome shotgun (WGS) entry which is preliminary data.</text>
</comment>
<evidence type="ECO:0000256" key="1">
    <source>
        <dbReference type="SAM" id="Coils"/>
    </source>
</evidence>
<proteinExistence type="predicted"/>